<dbReference type="SUPFAM" id="SSF55194">
    <property type="entry name" value="Ribosome recycling factor, RRF"/>
    <property type="match status" value="1"/>
</dbReference>
<dbReference type="CDD" id="cd00520">
    <property type="entry name" value="RRF"/>
    <property type="match status" value="1"/>
</dbReference>
<proteinExistence type="inferred from homology"/>
<dbReference type="HAMAP" id="MF_00040">
    <property type="entry name" value="RRF"/>
    <property type="match status" value="1"/>
</dbReference>
<organism evidence="7 8">
    <name type="scientific">Candidatus Caccopulliclostridium gallistercoris</name>
    <dbReference type="NCBI Taxonomy" id="2840719"/>
    <lineage>
        <taxon>Bacteria</taxon>
        <taxon>Bacillati</taxon>
        <taxon>Bacillota</taxon>
        <taxon>Clostridia</taxon>
        <taxon>Candidatus Caccopulliclostridium</taxon>
    </lineage>
</organism>
<evidence type="ECO:0000313" key="8">
    <source>
        <dbReference type="Proteomes" id="UP000886861"/>
    </source>
</evidence>
<dbReference type="Gene3D" id="1.10.132.20">
    <property type="entry name" value="Ribosome-recycling factor"/>
    <property type="match status" value="1"/>
</dbReference>
<reference evidence="7" key="2">
    <citation type="journal article" date="2021" name="PeerJ">
        <title>Extensive microbial diversity within the chicken gut microbiome revealed by metagenomics and culture.</title>
        <authorList>
            <person name="Gilroy R."/>
            <person name="Ravi A."/>
            <person name="Getino M."/>
            <person name="Pursley I."/>
            <person name="Horton D.L."/>
            <person name="Alikhan N.F."/>
            <person name="Baker D."/>
            <person name="Gharbi K."/>
            <person name="Hall N."/>
            <person name="Watson M."/>
            <person name="Adriaenssens E.M."/>
            <person name="Foster-Nyarko E."/>
            <person name="Jarju S."/>
            <person name="Secka A."/>
            <person name="Antonio M."/>
            <person name="Oren A."/>
            <person name="Chaudhuri R.R."/>
            <person name="La Ragione R."/>
            <person name="Hildebrand F."/>
            <person name="Pallen M.J."/>
        </authorList>
    </citation>
    <scope>NUCLEOTIDE SEQUENCE</scope>
    <source>
        <strain evidence="7">CHK186-9395</strain>
    </source>
</reference>
<evidence type="ECO:0000256" key="4">
    <source>
        <dbReference type="ARBA" id="ARBA00022917"/>
    </source>
</evidence>
<dbReference type="Gene3D" id="3.30.1360.40">
    <property type="match status" value="1"/>
</dbReference>
<dbReference type="InterPro" id="IPR023584">
    <property type="entry name" value="Ribosome_recyc_fac_dom"/>
</dbReference>
<dbReference type="GO" id="GO:0005737">
    <property type="term" value="C:cytoplasm"/>
    <property type="evidence" value="ECO:0007669"/>
    <property type="project" value="UniProtKB-SubCell"/>
</dbReference>
<dbReference type="GO" id="GO:0006415">
    <property type="term" value="P:translational termination"/>
    <property type="evidence" value="ECO:0007669"/>
    <property type="project" value="UniProtKB-UniRule"/>
</dbReference>
<comment type="subcellular location">
    <subcellularLocation>
        <location evidence="1 5">Cytoplasm</location>
    </subcellularLocation>
</comment>
<keyword evidence="4 5" id="KW-0648">Protein biosynthesis</keyword>
<dbReference type="GO" id="GO:0043023">
    <property type="term" value="F:ribosomal large subunit binding"/>
    <property type="evidence" value="ECO:0007669"/>
    <property type="project" value="TreeGrafter"/>
</dbReference>
<dbReference type="InterPro" id="IPR002661">
    <property type="entry name" value="Ribosome_recyc_fac"/>
</dbReference>
<evidence type="ECO:0000256" key="3">
    <source>
        <dbReference type="ARBA" id="ARBA00022490"/>
    </source>
</evidence>
<dbReference type="FunFam" id="3.30.1360.40:FF:000001">
    <property type="entry name" value="Ribosome-recycling factor"/>
    <property type="match status" value="1"/>
</dbReference>
<dbReference type="PANTHER" id="PTHR20982:SF3">
    <property type="entry name" value="MITOCHONDRIAL RIBOSOME RECYCLING FACTOR PSEUDO 1"/>
    <property type="match status" value="1"/>
</dbReference>
<dbReference type="Proteomes" id="UP000886861">
    <property type="component" value="Unassembled WGS sequence"/>
</dbReference>
<comment type="function">
    <text evidence="5">Responsible for the release of ribosomes from messenger RNA at the termination of protein biosynthesis. May increase the efficiency of translation by recycling ribosomes from one round of translation to another.</text>
</comment>
<evidence type="ECO:0000256" key="1">
    <source>
        <dbReference type="ARBA" id="ARBA00004496"/>
    </source>
</evidence>
<evidence type="ECO:0000256" key="5">
    <source>
        <dbReference type="HAMAP-Rule" id="MF_00040"/>
    </source>
</evidence>
<gene>
    <name evidence="5 7" type="primary">frr</name>
    <name evidence="7" type="ORF">IAA62_03510</name>
</gene>
<comment type="caution">
    <text evidence="7">The sequence shown here is derived from an EMBL/GenBank/DDBJ whole genome shotgun (WGS) entry which is preliminary data.</text>
</comment>
<sequence length="185" mass="21158">MLQEILDSFKQDLDKSVNHLKSEYQILRAGRANPHILDRITVDYYGTPTPLNQMSNIAVAEARMITVSMWDISMLKEAKKAIEVADLGVSVSDDGRIIRLIFPVLTEERRREIAKQVKSLLENCKISMRSARRDALDMFKTLKKDGEMSEDEYAGAEKDIQKIIDSYVEKVDEMCAAKEKEIMEV</sequence>
<evidence type="ECO:0000313" key="7">
    <source>
        <dbReference type="EMBL" id="HIV01601.1"/>
    </source>
</evidence>
<feature type="domain" description="Ribosome recycling factor" evidence="6">
    <location>
        <begin position="20"/>
        <end position="183"/>
    </location>
</feature>
<dbReference type="FunFam" id="1.10.132.20:FF:000001">
    <property type="entry name" value="Ribosome-recycling factor"/>
    <property type="match status" value="1"/>
</dbReference>
<reference evidence="7" key="1">
    <citation type="submission" date="2020-10" db="EMBL/GenBank/DDBJ databases">
        <authorList>
            <person name="Gilroy R."/>
        </authorList>
    </citation>
    <scope>NUCLEOTIDE SEQUENCE</scope>
    <source>
        <strain evidence="7">CHK186-9395</strain>
    </source>
</reference>
<dbReference type="InterPro" id="IPR036191">
    <property type="entry name" value="RRF_sf"/>
</dbReference>
<dbReference type="AlphaFoldDB" id="A0A9D1SZC3"/>
<keyword evidence="3 5" id="KW-0963">Cytoplasm</keyword>
<comment type="similarity">
    <text evidence="2 5">Belongs to the RRF family.</text>
</comment>
<dbReference type="Pfam" id="PF01765">
    <property type="entry name" value="RRF"/>
    <property type="match status" value="1"/>
</dbReference>
<evidence type="ECO:0000259" key="6">
    <source>
        <dbReference type="Pfam" id="PF01765"/>
    </source>
</evidence>
<dbReference type="EMBL" id="DVOJ01000013">
    <property type="protein sequence ID" value="HIV01601.1"/>
    <property type="molecule type" value="Genomic_DNA"/>
</dbReference>
<name>A0A9D1SZC3_9FIRM</name>
<dbReference type="PANTHER" id="PTHR20982">
    <property type="entry name" value="RIBOSOME RECYCLING FACTOR"/>
    <property type="match status" value="1"/>
</dbReference>
<dbReference type="NCBIfam" id="TIGR00496">
    <property type="entry name" value="frr"/>
    <property type="match status" value="1"/>
</dbReference>
<accession>A0A9D1SZC3</accession>
<evidence type="ECO:0000256" key="2">
    <source>
        <dbReference type="ARBA" id="ARBA00005912"/>
    </source>
</evidence>
<protein>
    <recommendedName>
        <fullName evidence="5">Ribosome-recycling factor</fullName>
        <shortName evidence="5">RRF</shortName>
    </recommendedName>
    <alternativeName>
        <fullName evidence="5">Ribosome-releasing factor</fullName>
    </alternativeName>
</protein>